<dbReference type="Pfam" id="PF17919">
    <property type="entry name" value="RT_RNaseH_2"/>
    <property type="match status" value="1"/>
</dbReference>
<dbReference type="InterPro" id="IPR043128">
    <property type="entry name" value="Rev_trsase/Diguanyl_cyclase"/>
</dbReference>
<dbReference type="InterPro" id="IPR043502">
    <property type="entry name" value="DNA/RNA_pol_sf"/>
</dbReference>
<dbReference type="AlphaFoldDB" id="A0A3Q3VZC5"/>
<reference evidence="3" key="1">
    <citation type="submission" date="2025-08" db="UniProtKB">
        <authorList>
            <consortium name="Ensembl"/>
        </authorList>
    </citation>
    <scope>IDENTIFICATION</scope>
</reference>
<name>A0A3Q3VZC5_MOLML</name>
<feature type="region of interest" description="Disordered" evidence="1">
    <location>
        <begin position="219"/>
        <end position="241"/>
    </location>
</feature>
<proteinExistence type="predicted"/>
<dbReference type="InterPro" id="IPR041577">
    <property type="entry name" value="RT_RNaseH_2"/>
</dbReference>
<dbReference type="Ensembl" id="ENSMMOT00000009004.1">
    <property type="protein sequence ID" value="ENSMMOP00000008846.1"/>
    <property type="gene ID" value="ENSMMOG00000006838.1"/>
</dbReference>
<dbReference type="OMA" id="WRNHIPH"/>
<dbReference type="STRING" id="94237.ENSMMOP00000008846"/>
<organism evidence="3 4">
    <name type="scientific">Mola mola</name>
    <name type="common">Ocean sunfish</name>
    <name type="synonym">Tetraodon mola</name>
    <dbReference type="NCBI Taxonomy" id="94237"/>
    <lineage>
        <taxon>Eukaryota</taxon>
        <taxon>Metazoa</taxon>
        <taxon>Chordata</taxon>
        <taxon>Craniata</taxon>
        <taxon>Vertebrata</taxon>
        <taxon>Euteleostomi</taxon>
        <taxon>Actinopterygii</taxon>
        <taxon>Neopterygii</taxon>
        <taxon>Teleostei</taxon>
        <taxon>Neoteleostei</taxon>
        <taxon>Acanthomorphata</taxon>
        <taxon>Eupercaria</taxon>
        <taxon>Tetraodontiformes</taxon>
        <taxon>Molidae</taxon>
        <taxon>Mola</taxon>
    </lineage>
</organism>
<evidence type="ECO:0000313" key="4">
    <source>
        <dbReference type="Proteomes" id="UP000261620"/>
    </source>
</evidence>
<evidence type="ECO:0000313" key="3">
    <source>
        <dbReference type="Ensembl" id="ENSMMOP00000008846.1"/>
    </source>
</evidence>
<dbReference type="PANTHER" id="PTHR33064">
    <property type="entry name" value="POL PROTEIN"/>
    <property type="match status" value="1"/>
</dbReference>
<sequence>MKTFGWEINPAKIQGPAQTVKFLGIIWNKGEREITEKAKEKIANFPVPHSKTDAQRYIGLFGFWRNHIPHLGQILQPLYKTTRKKEGFVWGEEQQRSFEMAKEAIQQAVSLGKMQSGPVELQVSATNDYANWSLWQKQNRVRKPLGFWSRKLPEAGLRYTPFEKQLLACYWALVETESQTMTHEVLMRTLIPILTWVKSNPTTHRIGTAQEASPSHCCASQSFPEETAEHTETELAEVNED</sequence>
<dbReference type="SUPFAM" id="SSF56672">
    <property type="entry name" value="DNA/RNA polymerases"/>
    <property type="match status" value="1"/>
</dbReference>
<dbReference type="InterPro" id="IPR051320">
    <property type="entry name" value="Viral_Replic_Matur_Polypro"/>
</dbReference>
<accession>A0A3Q3VZC5</accession>
<evidence type="ECO:0000256" key="1">
    <source>
        <dbReference type="SAM" id="MobiDB-lite"/>
    </source>
</evidence>
<dbReference type="Proteomes" id="UP000261620">
    <property type="component" value="Unplaced"/>
</dbReference>
<dbReference type="PANTHER" id="PTHR33064:SF29">
    <property type="entry name" value="PEPTIDASE A2 DOMAIN-CONTAINING PROTEIN-RELATED"/>
    <property type="match status" value="1"/>
</dbReference>
<reference evidence="3" key="2">
    <citation type="submission" date="2025-09" db="UniProtKB">
        <authorList>
            <consortium name="Ensembl"/>
        </authorList>
    </citation>
    <scope>IDENTIFICATION</scope>
</reference>
<dbReference type="Gene3D" id="3.30.70.270">
    <property type="match status" value="1"/>
</dbReference>
<protein>
    <recommendedName>
        <fullName evidence="2">Reverse transcriptase/retrotransposon-derived protein RNase H-like domain-containing protein</fullName>
    </recommendedName>
</protein>
<feature type="domain" description="Reverse transcriptase/retrotransposon-derived protein RNase H-like" evidence="2">
    <location>
        <begin position="90"/>
        <end position="183"/>
    </location>
</feature>
<keyword evidence="4" id="KW-1185">Reference proteome</keyword>
<evidence type="ECO:0000259" key="2">
    <source>
        <dbReference type="Pfam" id="PF17919"/>
    </source>
</evidence>